<organism evidence="5 6">
    <name type="scientific">Methanocella arvoryzae (strain DSM 22066 / NBRC 105507 / MRE50)</name>
    <dbReference type="NCBI Taxonomy" id="351160"/>
    <lineage>
        <taxon>Archaea</taxon>
        <taxon>Methanobacteriati</taxon>
        <taxon>Methanobacteriota</taxon>
        <taxon>Stenosarchaea group</taxon>
        <taxon>Methanomicrobia</taxon>
        <taxon>Methanocellales</taxon>
        <taxon>Methanocellaceae</taxon>
        <taxon>Methanocella</taxon>
    </lineage>
</organism>
<dbReference type="Gene3D" id="1.10.287.950">
    <property type="entry name" value="Methyl-accepting chemotaxis protein"/>
    <property type="match status" value="1"/>
</dbReference>
<dbReference type="EMBL" id="AM114193">
    <property type="protein sequence ID" value="CAJ36888.1"/>
    <property type="molecule type" value="Genomic_DNA"/>
</dbReference>
<dbReference type="GO" id="GO:0016020">
    <property type="term" value="C:membrane"/>
    <property type="evidence" value="ECO:0007669"/>
    <property type="project" value="InterPro"/>
</dbReference>
<dbReference type="InterPro" id="IPR004090">
    <property type="entry name" value="Chemotax_Me-accpt_rcpt"/>
</dbReference>
<dbReference type="STRING" id="351160.RCIX1657"/>
<evidence type="ECO:0000256" key="1">
    <source>
        <dbReference type="ARBA" id="ARBA00023224"/>
    </source>
</evidence>
<sequence>MPFRIFNSVRKYLSNETEYTCLPGDKTMASPDYSNKATSKMREGLNAIRQINDSVKLLSLNARIEAARAGASGKTFAVVAEEMKTLSDRVQVIAEKLDSEITITEQEISATETQARGNRLSDLAFNAIEVLDRNLYERTADVRWWATEAAFVDACRSSGDEHRRRVAVSRMGVILKNYTIYKELILADVNGRIIANGKPDRYSLCDTDVSGRSWFQGAMATSTGNEYFVQDVEKCPLTGDLAVIYSAAVREGGETYGKVIGVLAVVFDWAQADYIVKNVRLSEEEKKNSRILLFNRDGYVIASSDGKGILAENVAGLEGVRRALKGEKGFTIETADRKKIMVAFARTPGYETYRGLGWGCAILSPT</sequence>
<dbReference type="PRINTS" id="PR00260">
    <property type="entry name" value="CHEMTRNSDUCR"/>
</dbReference>
<dbReference type="GO" id="GO:0007165">
    <property type="term" value="P:signal transduction"/>
    <property type="evidence" value="ECO:0007669"/>
    <property type="project" value="UniProtKB-KW"/>
</dbReference>
<evidence type="ECO:0000313" key="5">
    <source>
        <dbReference type="EMBL" id="CAJ36888.1"/>
    </source>
</evidence>
<dbReference type="PATRIC" id="fig|351160.9.peg.1391"/>
<dbReference type="InterPro" id="IPR004089">
    <property type="entry name" value="MCPsignal_dom"/>
</dbReference>
<name>Q0W405_METAR</name>
<evidence type="ECO:0000313" key="6">
    <source>
        <dbReference type="Proteomes" id="UP000000663"/>
    </source>
</evidence>
<dbReference type="SUPFAM" id="SSF58104">
    <property type="entry name" value="Methyl-accepting chemotaxis protein (MCP) signaling domain"/>
    <property type="match status" value="1"/>
</dbReference>
<dbReference type="Gene3D" id="3.30.450.20">
    <property type="entry name" value="PAS domain"/>
    <property type="match status" value="1"/>
</dbReference>
<dbReference type="KEGG" id="rci:RCIX1657"/>
<evidence type="ECO:0000256" key="2">
    <source>
        <dbReference type="ARBA" id="ARBA00029447"/>
    </source>
</evidence>
<dbReference type="GO" id="GO:0006935">
    <property type="term" value="P:chemotaxis"/>
    <property type="evidence" value="ECO:0007669"/>
    <property type="project" value="InterPro"/>
</dbReference>
<dbReference type="PROSITE" id="PS50111">
    <property type="entry name" value="CHEMOTAXIS_TRANSDUC_2"/>
    <property type="match status" value="1"/>
</dbReference>
<accession>Q0W405</accession>
<gene>
    <name evidence="5" type="ORF">RCIX1657</name>
</gene>
<dbReference type="Pfam" id="PF00015">
    <property type="entry name" value="MCPsignal"/>
    <property type="match status" value="1"/>
</dbReference>
<protein>
    <submittedName>
        <fullName evidence="5">Chemotaxis signal transducer</fullName>
    </submittedName>
</protein>
<proteinExistence type="inferred from homology"/>
<dbReference type="AlphaFoldDB" id="Q0W405"/>
<reference evidence="5 6" key="1">
    <citation type="journal article" date="2006" name="Science">
        <title>Genome of rice cluster I archaea -- the key methane producers in the rice rhizosphere.</title>
        <authorList>
            <person name="Erkel C."/>
            <person name="Kube M."/>
            <person name="Reinhardt R."/>
            <person name="Liesack W."/>
        </authorList>
    </citation>
    <scope>NUCLEOTIDE SEQUENCE [LARGE SCALE GENOMIC DNA]</scope>
    <source>
        <strain evidence="6">DSM 22066 / NBRC 105507 / MRE50</strain>
    </source>
</reference>
<dbReference type="eggNOG" id="arCOG02320">
    <property type="taxonomic scope" value="Archaea"/>
</dbReference>
<dbReference type="PANTHER" id="PTHR32089">
    <property type="entry name" value="METHYL-ACCEPTING CHEMOTAXIS PROTEIN MCPB"/>
    <property type="match status" value="1"/>
</dbReference>
<dbReference type="PANTHER" id="PTHR32089:SF112">
    <property type="entry name" value="LYSOZYME-LIKE PROTEIN-RELATED"/>
    <property type="match status" value="1"/>
</dbReference>
<dbReference type="GO" id="GO:0004888">
    <property type="term" value="F:transmembrane signaling receptor activity"/>
    <property type="evidence" value="ECO:0007669"/>
    <property type="project" value="InterPro"/>
</dbReference>
<keyword evidence="6" id="KW-1185">Reference proteome</keyword>
<evidence type="ECO:0000256" key="3">
    <source>
        <dbReference type="PROSITE-ProRule" id="PRU00284"/>
    </source>
</evidence>
<comment type="similarity">
    <text evidence="2">Belongs to the methyl-accepting chemotaxis (MCP) protein family.</text>
</comment>
<feature type="domain" description="Methyl-accepting transducer" evidence="4">
    <location>
        <begin position="35"/>
        <end position="109"/>
    </location>
</feature>
<dbReference type="Proteomes" id="UP000000663">
    <property type="component" value="Chromosome"/>
</dbReference>
<keyword evidence="1 3" id="KW-0807">Transducer</keyword>
<evidence type="ECO:0000259" key="4">
    <source>
        <dbReference type="PROSITE" id="PS50111"/>
    </source>
</evidence>